<dbReference type="AlphaFoldDB" id="A0A0M0BL28"/>
<comment type="caution">
    <text evidence="3">The sequence shown here is derived from an EMBL/GenBank/DDBJ whole genome shotgun (WGS) entry which is preliminary data.</text>
</comment>
<evidence type="ECO:0000313" key="3">
    <source>
        <dbReference type="EMBL" id="KON29084.1"/>
    </source>
</evidence>
<dbReference type="InterPro" id="IPR010318">
    <property type="entry name" value="S-Me-THD_N"/>
</dbReference>
<sequence length="322" mass="35257">MVDVTEVDDSKMLCILSGVGGGVPPEVREKVAPYRDKVQLGPDARLIRLRAAARELSMYIGSEFYSYIASETGGGNGVLPMYLNALEGKISVDADCCGRAKPEMGLSLTNAAGIPVTPLTMISPFMEVVILKSSVDDYRAEDIARNVAVACGGGITVARCPASMKDYKRGIVPNQVTKCIRIGRAIREAKEGGLDVRSEFVKTSDAVSLLDGSWGDWHIEGMGRYSGHRMRVWFKNENLISWLDGESHIMCPDLICIVEKEGFEGTSNFVPDGNHDGKTVHVFGLKAHENWGKPEGLEIFTPKHFGYDIPYRPMEEILACHS</sequence>
<feature type="domain" description="S-Me-THD N-terminal" evidence="1">
    <location>
        <begin position="1"/>
        <end position="132"/>
    </location>
</feature>
<dbReference type="SUPFAM" id="SSF160991">
    <property type="entry name" value="CV3147-like"/>
    <property type="match status" value="1"/>
</dbReference>
<reference evidence="3 4" key="1">
    <citation type="submission" date="2015-06" db="EMBL/GenBank/DDBJ databases">
        <title>New insights into the roles of widespread benthic archaea in carbon and nitrogen cycling.</title>
        <authorList>
            <person name="Lazar C.S."/>
            <person name="Baker B.J."/>
            <person name="Seitz K.W."/>
            <person name="Hyde A.S."/>
            <person name="Dick G.J."/>
            <person name="Hinrichs K.-U."/>
            <person name="Teske A.P."/>
        </authorList>
    </citation>
    <scope>NUCLEOTIDE SEQUENCE [LARGE SCALE GENOMIC DNA]</scope>
    <source>
        <strain evidence="3">DG-45</strain>
    </source>
</reference>
<organism evidence="3 4">
    <name type="scientific">miscellaneous Crenarchaeota group-15 archaeon DG-45</name>
    <dbReference type="NCBI Taxonomy" id="1685127"/>
    <lineage>
        <taxon>Archaea</taxon>
        <taxon>Candidatus Bathyarchaeota</taxon>
        <taxon>MCG-15</taxon>
    </lineage>
</organism>
<evidence type="ECO:0000259" key="2">
    <source>
        <dbReference type="Pfam" id="PF20906"/>
    </source>
</evidence>
<dbReference type="Proteomes" id="UP000037210">
    <property type="component" value="Unassembled WGS sequence"/>
</dbReference>
<evidence type="ECO:0000259" key="1">
    <source>
        <dbReference type="Pfam" id="PF06032"/>
    </source>
</evidence>
<dbReference type="InterPro" id="IPR024071">
    <property type="entry name" value="S-Me-THD_C_sf"/>
</dbReference>
<evidence type="ECO:0008006" key="5">
    <source>
        <dbReference type="Google" id="ProtNLM"/>
    </source>
</evidence>
<accession>A0A0M0BL28</accession>
<protein>
    <recommendedName>
        <fullName evidence="5">DUF917 domain-containing protein</fullName>
    </recommendedName>
</protein>
<gene>
    <name evidence="3" type="ORF">AC482_07245</name>
</gene>
<name>A0A0M0BL28_9ARCH</name>
<dbReference type="EMBL" id="LFWZ01000074">
    <property type="protein sequence ID" value="KON29084.1"/>
    <property type="molecule type" value="Genomic_DNA"/>
</dbReference>
<evidence type="ECO:0000313" key="4">
    <source>
        <dbReference type="Proteomes" id="UP000037210"/>
    </source>
</evidence>
<dbReference type="Pfam" id="PF20906">
    <property type="entry name" value="S-Me-THD_C"/>
    <property type="match status" value="1"/>
</dbReference>
<dbReference type="InterPro" id="IPR048350">
    <property type="entry name" value="S-Me-THD-like_C"/>
</dbReference>
<dbReference type="Gene3D" id="2.40.390.10">
    <property type="entry name" value="CV3147-like"/>
    <property type="match status" value="1"/>
</dbReference>
<dbReference type="Gene3D" id="3.40.1610.10">
    <property type="entry name" value="CV3147-like domain"/>
    <property type="match status" value="1"/>
</dbReference>
<dbReference type="Pfam" id="PF06032">
    <property type="entry name" value="S-Me-THD_N"/>
    <property type="match status" value="1"/>
</dbReference>
<dbReference type="InterPro" id="IPR027479">
    <property type="entry name" value="S-Me-THD_N_sf"/>
</dbReference>
<proteinExistence type="predicted"/>
<feature type="domain" description="S-Me-THD-like C-terminal" evidence="2">
    <location>
        <begin position="136"/>
        <end position="314"/>
    </location>
</feature>